<accession>A0A9D1KN94</accession>
<evidence type="ECO:0000313" key="4">
    <source>
        <dbReference type="Proteomes" id="UP000886842"/>
    </source>
</evidence>
<gene>
    <name evidence="3" type="ORF">IAA98_12040</name>
</gene>
<dbReference type="Proteomes" id="UP000886842">
    <property type="component" value="Unassembled WGS sequence"/>
</dbReference>
<reference evidence="3" key="1">
    <citation type="submission" date="2020-10" db="EMBL/GenBank/DDBJ databases">
        <authorList>
            <person name="Gilroy R."/>
        </authorList>
    </citation>
    <scope>NUCLEOTIDE SEQUENCE</scope>
    <source>
        <strain evidence="3">ChiGjej1B1-24693</strain>
    </source>
</reference>
<organism evidence="3 4">
    <name type="scientific">Candidatus Avipropionibacterium avicola</name>
    <dbReference type="NCBI Taxonomy" id="2840701"/>
    <lineage>
        <taxon>Bacteria</taxon>
        <taxon>Bacillati</taxon>
        <taxon>Actinomycetota</taxon>
        <taxon>Actinomycetes</taxon>
        <taxon>Propionibacteriales</taxon>
        <taxon>Propionibacteriaceae</taxon>
        <taxon>Propionibacteriaceae incertae sedis</taxon>
        <taxon>Candidatus Avipropionibacterium</taxon>
    </lineage>
</organism>
<feature type="region of interest" description="Disordered" evidence="1">
    <location>
        <begin position="1"/>
        <end position="27"/>
    </location>
</feature>
<name>A0A9D1KN94_9ACTN</name>
<reference evidence="3" key="2">
    <citation type="journal article" date="2021" name="PeerJ">
        <title>Extensive microbial diversity within the chicken gut microbiome revealed by metagenomics and culture.</title>
        <authorList>
            <person name="Gilroy R."/>
            <person name="Ravi A."/>
            <person name="Getino M."/>
            <person name="Pursley I."/>
            <person name="Horton D.L."/>
            <person name="Alikhan N.F."/>
            <person name="Baker D."/>
            <person name="Gharbi K."/>
            <person name="Hall N."/>
            <person name="Watson M."/>
            <person name="Adriaenssens E.M."/>
            <person name="Foster-Nyarko E."/>
            <person name="Jarju S."/>
            <person name="Secka A."/>
            <person name="Antonio M."/>
            <person name="Oren A."/>
            <person name="Chaudhuri R.R."/>
            <person name="La Ragione R."/>
            <person name="Hildebrand F."/>
            <person name="Pallen M.J."/>
        </authorList>
    </citation>
    <scope>NUCLEOTIDE SEQUENCE</scope>
    <source>
        <strain evidence="3">ChiGjej1B1-24693</strain>
    </source>
</reference>
<comment type="caution">
    <text evidence="3">The sequence shown here is derived from an EMBL/GenBank/DDBJ whole genome shotgun (WGS) entry which is preliminary data.</text>
</comment>
<keyword evidence="2" id="KW-1133">Transmembrane helix</keyword>
<dbReference type="EMBL" id="DVLP01000354">
    <property type="protein sequence ID" value="HIT76306.1"/>
    <property type="molecule type" value="Genomic_DNA"/>
</dbReference>
<sequence>MSDENRPSDSQGTPRGPVEHPSIDAKPGFWDGKWTEFKRQFGARMEEQGCALIIAGLVLLVTLFGMQFFGWR</sequence>
<keyword evidence="2" id="KW-0812">Transmembrane</keyword>
<proteinExistence type="predicted"/>
<keyword evidence="2" id="KW-0472">Membrane</keyword>
<protein>
    <submittedName>
        <fullName evidence="3">Uncharacterized protein</fullName>
    </submittedName>
</protein>
<evidence type="ECO:0000313" key="3">
    <source>
        <dbReference type="EMBL" id="HIT76306.1"/>
    </source>
</evidence>
<evidence type="ECO:0000256" key="2">
    <source>
        <dbReference type="SAM" id="Phobius"/>
    </source>
</evidence>
<dbReference type="AlphaFoldDB" id="A0A9D1KN94"/>
<feature type="transmembrane region" description="Helical" evidence="2">
    <location>
        <begin position="49"/>
        <end position="69"/>
    </location>
</feature>
<evidence type="ECO:0000256" key="1">
    <source>
        <dbReference type="SAM" id="MobiDB-lite"/>
    </source>
</evidence>